<reference evidence="9 10" key="1">
    <citation type="submission" date="2020-02" db="EMBL/GenBank/DDBJ databases">
        <title>Sequencing the genomes of 1000 actinobacteria strains.</title>
        <authorList>
            <person name="Klenk H.-P."/>
        </authorList>
    </citation>
    <scope>NUCLEOTIDE SEQUENCE [LARGE SCALE GENOMIC DNA]</scope>
    <source>
        <strain evidence="9 10">DSM 19609</strain>
    </source>
</reference>
<dbReference type="InterPro" id="IPR003362">
    <property type="entry name" value="Bact_transf"/>
</dbReference>
<dbReference type="PANTHER" id="PTHR30576:SF10">
    <property type="entry name" value="SLL5057 PROTEIN"/>
    <property type="match status" value="1"/>
</dbReference>
<name>A0ABX0SJG9_9ACTN</name>
<dbReference type="PANTHER" id="PTHR30576">
    <property type="entry name" value="COLANIC BIOSYNTHESIS UDP-GLUCOSE LIPID CARRIER TRANSFERASE"/>
    <property type="match status" value="1"/>
</dbReference>
<evidence type="ECO:0000256" key="5">
    <source>
        <dbReference type="ARBA" id="ARBA00022989"/>
    </source>
</evidence>
<protein>
    <submittedName>
        <fullName evidence="9">Exopolysaccharide biosynthesis polyprenyl glycosylphosphotransferase</fullName>
    </submittedName>
</protein>
<comment type="similarity">
    <text evidence="2">Belongs to the bacterial sugar transferase family.</text>
</comment>
<evidence type="ECO:0000259" key="8">
    <source>
        <dbReference type="Pfam" id="PF02397"/>
    </source>
</evidence>
<dbReference type="Pfam" id="PF02397">
    <property type="entry name" value="Bac_transf"/>
    <property type="match status" value="1"/>
</dbReference>
<evidence type="ECO:0000256" key="4">
    <source>
        <dbReference type="ARBA" id="ARBA00022692"/>
    </source>
</evidence>
<feature type="transmembrane region" description="Helical" evidence="7">
    <location>
        <begin position="113"/>
        <end position="130"/>
    </location>
</feature>
<gene>
    <name evidence="9" type="ORF">FB473_001532</name>
</gene>
<feature type="transmembrane region" description="Helical" evidence="7">
    <location>
        <begin position="74"/>
        <end position="92"/>
    </location>
</feature>
<keyword evidence="3" id="KW-0808">Transferase</keyword>
<evidence type="ECO:0000256" key="6">
    <source>
        <dbReference type="ARBA" id="ARBA00023136"/>
    </source>
</evidence>
<proteinExistence type="inferred from homology"/>
<keyword evidence="10" id="KW-1185">Reference proteome</keyword>
<dbReference type="Pfam" id="PF13727">
    <property type="entry name" value="CoA_binding_3"/>
    <property type="match status" value="1"/>
</dbReference>
<feature type="domain" description="Bacterial sugar transferase" evidence="8">
    <location>
        <begin position="306"/>
        <end position="497"/>
    </location>
</feature>
<dbReference type="Proteomes" id="UP000749311">
    <property type="component" value="Unassembled WGS sequence"/>
</dbReference>
<evidence type="ECO:0000256" key="7">
    <source>
        <dbReference type="SAM" id="Phobius"/>
    </source>
</evidence>
<organism evidence="9 10">
    <name type="scientific">Brooklawnia cerclae</name>
    <dbReference type="NCBI Taxonomy" id="349934"/>
    <lineage>
        <taxon>Bacteria</taxon>
        <taxon>Bacillati</taxon>
        <taxon>Actinomycetota</taxon>
        <taxon>Actinomycetes</taxon>
        <taxon>Propionibacteriales</taxon>
        <taxon>Propionibacteriaceae</taxon>
        <taxon>Brooklawnia</taxon>
    </lineage>
</organism>
<accession>A0ABX0SJG9</accession>
<feature type="transmembrane region" description="Helical" evidence="7">
    <location>
        <begin position="136"/>
        <end position="155"/>
    </location>
</feature>
<dbReference type="InterPro" id="IPR017475">
    <property type="entry name" value="EPS_sugar_tfrase"/>
</dbReference>
<keyword evidence="6 7" id="KW-0472">Membrane</keyword>
<dbReference type="RefSeq" id="WP_167166162.1">
    <property type="nucleotide sequence ID" value="NZ_JAAMOZ010000001.1"/>
</dbReference>
<feature type="transmembrane region" description="Helical" evidence="7">
    <location>
        <begin position="311"/>
        <end position="333"/>
    </location>
</feature>
<evidence type="ECO:0000256" key="3">
    <source>
        <dbReference type="ARBA" id="ARBA00022679"/>
    </source>
</evidence>
<dbReference type="NCBIfam" id="TIGR03025">
    <property type="entry name" value="EPS_sugtrans"/>
    <property type="match status" value="1"/>
</dbReference>
<evidence type="ECO:0000313" key="10">
    <source>
        <dbReference type="Proteomes" id="UP000749311"/>
    </source>
</evidence>
<keyword evidence="5 7" id="KW-1133">Transmembrane helix</keyword>
<evidence type="ECO:0000313" key="9">
    <source>
        <dbReference type="EMBL" id="NIH56887.1"/>
    </source>
</evidence>
<keyword evidence="4 7" id="KW-0812">Transmembrane</keyword>
<sequence>MTDVVDDASQEHVFAATAVAPPQRVLSDDHRHFARTLLVGDVAAMVLSLAAGHFIRFGFTDPDVTGLGSVPLSYLPLSVGIAVAWIALLTAYRVYDHAIFGSGSEEYERCSRASFALFGGVAIVSYLLKIDVSRGYFAVILPTGVGLLLLWRWLARKLLIRERKSGRLIHRALILGGEPAGVRRLAIELDKRPELGIDVVGTCLGESMGLTFLPNSRVPVLGETDDILDAMRLQQADTLLVTANAGLTPDRIRRLSWALDPESQHLLVAPPLLDIAGPRTQLRPIDGVPLIQVDIPKFSGGKFIIKRTMDIVVSALLIVLLTPVWLIVPLLIWREDRGPAFFRQCRVGLGGRTFTMYKFRSMRPNAEELLASLRAQRELHGVGNEVLFKLRDDPRVTRVGRVLRKFSVDELPQLFNVLRGDMSLVGPRPPLEREVELYEAQVRRRFLVKPGITGMWQVNGRSRLSWEESVRLDLYYVENWSLVGDLRILFRTVKVVLHRDGAY</sequence>
<comment type="subcellular location">
    <subcellularLocation>
        <location evidence="1">Membrane</location>
        <topology evidence="1">Multi-pass membrane protein</topology>
    </subcellularLocation>
</comment>
<comment type="caution">
    <text evidence="9">The sequence shown here is derived from an EMBL/GenBank/DDBJ whole genome shotgun (WGS) entry which is preliminary data.</text>
</comment>
<dbReference type="EMBL" id="JAAMOZ010000001">
    <property type="protein sequence ID" value="NIH56887.1"/>
    <property type="molecule type" value="Genomic_DNA"/>
</dbReference>
<evidence type="ECO:0000256" key="1">
    <source>
        <dbReference type="ARBA" id="ARBA00004141"/>
    </source>
</evidence>
<evidence type="ECO:0000256" key="2">
    <source>
        <dbReference type="ARBA" id="ARBA00006464"/>
    </source>
</evidence>
<feature type="transmembrane region" description="Helical" evidence="7">
    <location>
        <begin position="33"/>
        <end position="54"/>
    </location>
</feature>